<evidence type="ECO:0000313" key="3">
    <source>
        <dbReference type="EMBL" id="PIO27868.1"/>
    </source>
</evidence>
<dbReference type="GO" id="GO:0005975">
    <property type="term" value="P:carbohydrate metabolic process"/>
    <property type="evidence" value="ECO:0007669"/>
    <property type="project" value="InterPro"/>
</dbReference>
<protein>
    <recommendedName>
        <fullName evidence="2">Glycoside hydrolase 35 catalytic domain-containing protein</fullName>
    </recommendedName>
</protein>
<dbReference type="InterPro" id="IPR031330">
    <property type="entry name" value="Gly_Hdrlase_35_cat"/>
</dbReference>
<proteinExistence type="inferred from homology"/>
<name>A0A2G9RJ09_AQUCT</name>
<dbReference type="InterPro" id="IPR017853">
    <property type="entry name" value="GH"/>
</dbReference>
<keyword evidence="4" id="KW-1185">Reference proteome</keyword>
<feature type="domain" description="Glycoside hydrolase 35 catalytic" evidence="2">
    <location>
        <begin position="47"/>
        <end position="98"/>
    </location>
</feature>
<evidence type="ECO:0000256" key="1">
    <source>
        <dbReference type="ARBA" id="ARBA00009809"/>
    </source>
</evidence>
<dbReference type="PANTHER" id="PTHR23421">
    <property type="entry name" value="BETA-GALACTOSIDASE RELATED"/>
    <property type="match status" value="1"/>
</dbReference>
<gene>
    <name evidence="3" type="ORF">AB205_0176940</name>
</gene>
<dbReference type="Proteomes" id="UP000228934">
    <property type="component" value="Unassembled WGS sequence"/>
</dbReference>
<feature type="non-terminal residue" evidence="3">
    <location>
        <position position="98"/>
    </location>
</feature>
<dbReference type="InterPro" id="IPR001944">
    <property type="entry name" value="Glycoside_Hdrlase_35"/>
</dbReference>
<accession>A0A2G9RJ09</accession>
<reference evidence="4" key="1">
    <citation type="journal article" date="2017" name="Nat. Commun.">
        <title>The North American bullfrog draft genome provides insight into hormonal regulation of long noncoding RNA.</title>
        <authorList>
            <person name="Hammond S.A."/>
            <person name="Warren R.L."/>
            <person name="Vandervalk B.P."/>
            <person name="Kucuk E."/>
            <person name="Khan H."/>
            <person name="Gibb E.A."/>
            <person name="Pandoh P."/>
            <person name="Kirk H."/>
            <person name="Zhao Y."/>
            <person name="Jones M."/>
            <person name="Mungall A.J."/>
            <person name="Coope R."/>
            <person name="Pleasance S."/>
            <person name="Moore R.A."/>
            <person name="Holt R.A."/>
            <person name="Round J.M."/>
            <person name="Ohora S."/>
            <person name="Walle B.V."/>
            <person name="Veldhoen N."/>
            <person name="Helbing C.C."/>
            <person name="Birol I."/>
        </authorList>
    </citation>
    <scope>NUCLEOTIDE SEQUENCE [LARGE SCALE GENOMIC DNA]</scope>
</reference>
<dbReference type="EMBL" id="KV941922">
    <property type="protein sequence ID" value="PIO27868.1"/>
    <property type="molecule type" value="Genomic_DNA"/>
</dbReference>
<organism evidence="3 4">
    <name type="scientific">Aquarana catesbeiana</name>
    <name type="common">American bullfrog</name>
    <name type="synonym">Rana catesbeiana</name>
    <dbReference type="NCBI Taxonomy" id="8400"/>
    <lineage>
        <taxon>Eukaryota</taxon>
        <taxon>Metazoa</taxon>
        <taxon>Chordata</taxon>
        <taxon>Craniata</taxon>
        <taxon>Vertebrata</taxon>
        <taxon>Euteleostomi</taxon>
        <taxon>Amphibia</taxon>
        <taxon>Batrachia</taxon>
        <taxon>Anura</taxon>
        <taxon>Neobatrachia</taxon>
        <taxon>Ranoidea</taxon>
        <taxon>Ranidae</taxon>
        <taxon>Aquarana</taxon>
    </lineage>
</organism>
<evidence type="ECO:0000259" key="2">
    <source>
        <dbReference type="Pfam" id="PF01301"/>
    </source>
</evidence>
<dbReference type="GO" id="GO:0004553">
    <property type="term" value="F:hydrolase activity, hydrolyzing O-glycosyl compounds"/>
    <property type="evidence" value="ECO:0007669"/>
    <property type="project" value="InterPro"/>
</dbReference>
<dbReference type="Pfam" id="PF01301">
    <property type="entry name" value="Glyco_hydro_35"/>
    <property type="match status" value="1"/>
</dbReference>
<dbReference type="AlphaFoldDB" id="A0A2G9RJ09"/>
<dbReference type="OrthoDB" id="1657402at2759"/>
<dbReference type="SUPFAM" id="SSF51445">
    <property type="entry name" value="(Trans)glycosidases"/>
    <property type="match status" value="1"/>
</dbReference>
<dbReference type="Gene3D" id="3.20.20.80">
    <property type="entry name" value="Glycosidases"/>
    <property type="match status" value="1"/>
</dbReference>
<comment type="similarity">
    <text evidence="1">Belongs to the glycosyl hydrolase 35 family.</text>
</comment>
<sequence>MIAIVCSRQVQGNIRERREEEYELTEISGEHPWEPLSSACCWPPAYVSRYVPWNFHEPQPGMFNFDGDRDLERFLNLTAELGLLVILRPGPYICAEWD</sequence>
<evidence type="ECO:0000313" key="4">
    <source>
        <dbReference type="Proteomes" id="UP000228934"/>
    </source>
</evidence>